<comment type="subcellular location">
    <subcellularLocation>
        <location evidence="1">Secreted</location>
    </subcellularLocation>
</comment>
<dbReference type="PANTHER" id="PTHR43308">
    <property type="entry name" value="OUTER MEMBRANE PROTEIN ALPHA-RELATED"/>
    <property type="match status" value="1"/>
</dbReference>
<feature type="domain" description="SLH" evidence="6">
    <location>
        <begin position="564"/>
        <end position="621"/>
    </location>
</feature>
<dbReference type="GO" id="GO:0000272">
    <property type="term" value="P:polysaccharide catabolic process"/>
    <property type="evidence" value="ECO:0007669"/>
    <property type="project" value="InterPro"/>
</dbReference>
<name>G8M2Z0_ACECE</name>
<dbReference type="eggNOG" id="COG4733">
    <property type="taxonomic scope" value="Bacteria"/>
</dbReference>
<feature type="chain" id="PRO_5003511693" evidence="5">
    <location>
        <begin position="28"/>
        <end position="621"/>
    </location>
</feature>
<feature type="region of interest" description="Disordered" evidence="4">
    <location>
        <begin position="213"/>
        <end position="233"/>
    </location>
</feature>
<feature type="signal peptide" evidence="5">
    <location>
        <begin position="1"/>
        <end position="27"/>
    </location>
</feature>
<dbReference type="Pfam" id="PF00963">
    <property type="entry name" value="Cohesin"/>
    <property type="match status" value="1"/>
</dbReference>
<evidence type="ECO:0000313" key="7">
    <source>
        <dbReference type="EMBL" id="AEV69299.1"/>
    </source>
</evidence>
<dbReference type="OrthoDB" id="9757737at2"/>
<reference evidence="7 8" key="2">
    <citation type="journal article" date="2012" name="Stand. Genomic Sci.">
        <title>Complete Genome Sequence of Clostridium clariflavum DSM 19732.</title>
        <authorList>
            <person name="Izquierdo J.A."/>
            <person name="Goodwin L."/>
            <person name="Davenport K.W."/>
            <person name="Teshima H."/>
            <person name="Bruce D."/>
            <person name="Detter C."/>
            <person name="Tapia R."/>
            <person name="Han S."/>
            <person name="Land M."/>
            <person name="Hauser L."/>
            <person name="Jeffries C.D."/>
            <person name="Han J."/>
            <person name="Pitluck S."/>
            <person name="Nolan M."/>
            <person name="Chen A."/>
            <person name="Huntemann M."/>
            <person name="Mavromatis K."/>
            <person name="Mikhailova N."/>
            <person name="Liolios K."/>
            <person name="Woyke T."/>
            <person name="Lynd L.R."/>
        </authorList>
    </citation>
    <scope>NUCLEOTIDE SEQUENCE [LARGE SCALE GENOMIC DNA]</scope>
    <source>
        <strain evidence="8">DSM 19732 / NBRC 101661 / EBR45</strain>
    </source>
</reference>
<feature type="domain" description="SLH" evidence="6">
    <location>
        <begin position="496"/>
        <end position="559"/>
    </location>
</feature>
<dbReference type="Gene3D" id="2.60.40.680">
    <property type="match status" value="1"/>
</dbReference>
<evidence type="ECO:0000256" key="2">
    <source>
        <dbReference type="ARBA" id="ARBA00022525"/>
    </source>
</evidence>
<dbReference type="RefSeq" id="WP_014255850.1">
    <property type="nucleotide sequence ID" value="NC_016627.1"/>
</dbReference>
<keyword evidence="3" id="KW-0677">Repeat</keyword>
<evidence type="ECO:0000256" key="3">
    <source>
        <dbReference type="ARBA" id="ARBA00022737"/>
    </source>
</evidence>
<dbReference type="InterPro" id="IPR008965">
    <property type="entry name" value="CBM2/CBM3_carb-bd_dom_sf"/>
</dbReference>
<evidence type="ECO:0000259" key="6">
    <source>
        <dbReference type="PROSITE" id="PS51272"/>
    </source>
</evidence>
<evidence type="ECO:0000256" key="1">
    <source>
        <dbReference type="ARBA" id="ARBA00004613"/>
    </source>
</evidence>
<dbReference type="Proteomes" id="UP000005435">
    <property type="component" value="Chromosome"/>
</dbReference>
<sequence length="621" mass="67045" precursor="true">MKAKKGLYILLTALLAFSCMFSNFAFADTAPSIKIELDKTSAAVGDIIKASIVVNNVKGFAGYQVNIKYDPTVLEAINLDTGAAFTNTTVPQSGTILNNSEYGVLPIASHNVSQGILNFSKAYTNLNSYKASGSAETTGTVAVIGFKVRRAEETKIEFAQTSTMPTAVSGVLLFDWDGNKLTSGYSIINPPAINATSNTNIPTPIVVTTPLEITTSTPTPTSSGSGKKGEIEPKVVNNDNTRVIYKFEQKDLETALQDLTPDSKGVKKVDLTLAGVKGATAYTQEFPNQALLSNVLSYKINMITAYATLELPANMLNTDALASKVRSASKVAISVERDYSSGLSSDIQGKIDNRPMIKLSLNVNDVPTDWVNLESPVKVYIPYALTQEEKSSIEHIVVLRIDNNGNAIPVTNGRYDEKTKSVTFTTSQFGRFAVAYVHRTFNDLESHAWAKHQIEVLASKGVINGTSETTFAPQAYITRADFMVLLVKALDLNAVVDSNFDDVPADAYYYNQIGIAKKLGITTGVGDNKYNPKAQITRQDMMVLITRALMVTGKINSEGTADVIANYTDKGDIAPYAVTGVATLVKEGIVLGSNNMINPRGNASRAELAAIVYKIYNNYNN</sequence>
<protein>
    <submittedName>
        <fullName evidence="7">Putative S-layer protein</fullName>
    </submittedName>
</protein>
<dbReference type="InterPro" id="IPR002102">
    <property type="entry name" value="Cohesin_dom"/>
</dbReference>
<dbReference type="GO" id="GO:0030246">
    <property type="term" value="F:carbohydrate binding"/>
    <property type="evidence" value="ECO:0007669"/>
    <property type="project" value="InterPro"/>
</dbReference>
<dbReference type="EMBL" id="CP003065">
    <property type="protein sequence ID" value="AEV69299.1"/>
    <property type="molecule type" value="Genomic_DNA"/>
</dbReference>
<dbReference type="PANTHER" id="PTHR43308:SF5">
    <property type="entry name" value="S-LAYER PROTEIN _ PEPTIDOGLYCAN ENDO-BETA-N-ACETYLGLUCOSAMINIDASE"/>
    <property type="match status" value="1"/>
</dbReference>
<dbReference type="GO" id="GO:0005576">
    <property type="term" value="C:extracellular region"/>
    <property type="evidence" value="ECO:0007669"/>
    <property type="project" value="UniProtKB-SubCell"/>
</dbReference>
<keyword evidence="8" id="KW-1185">Reference proteome</keyword>
<dbReference type="SUPFAM" id="SSF49384">
    <property type="entry name" value="Carbohydrate-binding domain"/>
    <property type="match status" value="1"/>
</dbReference>
<evidence type="ECO:0000256" key="5">
    <source>
        <dbReference type="SAM" id="SignalP"/>
    </source>
</evidence>
<dbReference type="STRING" id="720554.Clocl_2745"/>
<dbReference type="CDD" id="cd08547">
    <property type="entry name" value="Type_II_cohesin"/>
    <property type="match status" value="1"/>
</dbReference>
<dbReference type="AlphaFoldDB" id="G8M2Z0"/>
<dbReference type="InterPro" id="IPR001119">
    <property type="entry name" value="SLH_dom"/>
</dbReference>
<dbReference type="KEGG" id="ccl:Clocl_2745"/>
<feature type="domain" description="SLH" evidence="6">
    <location>
        <begin position="437"/>
        <end position="495"/>
    </location>
</feature>
<dbReference type="PROSITE" id="PS51272">
    <property type="entry name" value="SLH"/>
    <property type="match status" value="3"/>
</dbReference>
<dbReference type="InterPro" id="IPR051465">
    <property type="entry name" value="Cell_Envelope_Struct_Comp"/>
</dbReference>
<keyword evidence="2" id="KW-0964">Secreted</keyword>
<dbReference type="HOGENOM" id="CLU_473955_0_0_9"/>
<organism evidence="7 8">
    <name type="scientific">Acetivibrio clariflavus (strain DSM 19732 / NBRC 101661 / EBR45)</name>
    <name type="common">Clostridium clariflavum</name>
    <dbReference type="NCBI Taxonomy" id="720554"/>
    <lineage>
        <taxon>Bacteria</taxon>
        <taxon>Bacillati</taxon>
        <taxon>Bacillota</taxon>
        <taxon>Clostridia</taxon>
        <taxon>Eubacteriales</taxon>
        <taxon>Oscillospiraceae</taxon>
        <taxon>Acetivibrio</taxon>
    </lineage>
</organism>
<evidence type="ECO:0000256" key="4">
    <source>
        <dbReference type="SAM" id="MobiDB-lite"/>
    </source>
</evidence>
<gene>
    <name evidence="7" type="ordered locus">Clocl_2745</name>
</gene>
<proteinExistence type="predicted"/>
<feature type="compositionally biased region" description="Low complexity" evidence="4">
    <location>
        <begin position="213"/>
        <end position="225"/>
    </location>
</feature>
<keyword evidence="5" id="KW-0732">Signal</keyword>
<reference evidence="8" key="1">
    <citation type="submission" date="2011-12" db="EMBL/GenBank/DDBJ databases">
        <title>Complete sequence of Clostridium clariflavum DSM 19732.</title>
        <authorList>
            <consortium name="US DOE Joint Genome Institute"/>
            <person name="Lucas S."/>
            <person name="Han J."/>
            <person name="Lapidus A."/>
            <person name="Cheng J.-F."/>
            <person name="Goodwin L."/>
            <person name="Pitluck S."/>
            <person name="Peters L."/>
            <person name="Teshima H."/>
            <person name="Detter J.C."/>
            <person name="Han C."/>
            <person name="Tapia R."/>
            <person name="Land M."/>
            <person name="Hauser L."/>
            <person name="Kyrpides N."/>
            <person name="Ivanova N."/>
            <person name="Pagani I."/>
            <person name="Kitzmiller T."/>
            <person name="Lynd L."/>
            <person name="Izquierdo J."/>
            <person name="Woyke T."/>
        </authorList>
    </citation>
    <scope>NUCLEOTIDE SEQUENCE [LARGE SCALE GENOMIC DNA]</scope>
    <source>
        <strain evidence="8">DSM 19732 / NBRC 101661 / EBR45</strain>
    </source>
</reference>
<evidence type="ECO:0000313" key="8">
    <source>
        <dbReference type="Proteomes" id="UP000005435"/>
    </source>
</evidence>
<dbReference type="PROSITE" id="PS51257">
    <property type="entry name" value="PROKAR_LIPOPROTEIN"/>
    <property type="match status" value="1"/>
</dbReference>
<dbReference type="Pfam" id="PF00395">
    <property type="entry name" value="SLH"/>
    <property type="match status" value="3"/>
</dbReference>
<accession>G8M2Z0</accession>